<gene>
    <name evidence="13" type="ORF">GCM10023183_36900</name>
</gene>
<feature type="signal peptide" evidence="10">
    <location>
        <begin position="1"/>
        <end position="23"/>
    </location>
</feature>
<evidence type="ECO:0000313" key="14">
    <source>
        <dbReference type="Proteomes" id="UP001501844"/>
    </source>
</evidence>
<name>A0ABP8G2B8_9BACT</name>
<keyword evidence="2 8" id="KW-0813">Transport</keyword>
<dbReference type="InterPro" id="IPR000531">
    <property type="entry name" value="Beta-barrel_TonB"/>
</dbReference>
<keyword evidence="4 8" id="KW-0812">Transmembrane</keyword>
<dbReference type="InterPro" id="IPR023997">
    <property type="entry name" value="TonB-dep_OMP_SusC/RagA_CS"/>
</dbReference>
<dbReference type="PROSITE" id="PS52016">
    <property type="entry name" value="TONB_DEPENDENT_REC_3"/>
    <property type="match status" value="1"/>
</dbReference>
<keyword evidence="13" id="KW-0675">Receptor</keyword>
<comment type="similarity">
    <text evidence="8 9">Belongs to the TonB-dependent receptor family.</text>
</comment>
<evidence type="ECO:0000256" key="10">
    <source>
        <dbReference type="SAM" id="SignalP"/>
    </source>
</evidence>
<feature type="domain" description="TonB-dependent receptor-like beta-barrel" evidence="11">
    <location>
        <begin position="420"/>
        <end position="991"/>
    </location>
</feature>
<feature type="chain" id="PRO_5046458308" evidence="10">
    <location>
        <begin position="24"/>
        <end position="1035"/>
    </location>
</feature>
<keyword evidence="3 8" id="KW-1134">Transmembrane beta strand</keyword>
<evidence type="ECO:0000256" key="6">
    <source>
        <dbReference type="ARBA" id="ARBA00023136"/>
    </source>
</evidence>
<comment type="caution">
    <text evidence="13">The sequence shown here is derived from an EMBL/GenBank/DDBJ whole genome shotgun (WGS) entry which is preliminary data.</text>
</comment>
<evidence type="ECO:0000256" key="4">
    <source>
        <dbReference type="ARBA" id="ARBA00022692"/>
    </source>
</evidence>
<evidence type="ECO:0000256" key="1">
    <source>
        <dbReference type="ARBA" id="ARBA00004571"/>
    </source>
</evidence>
<keyword evidence="7 8" id="KW-0998">Cell outer membrane</keyword>
<dbReference type="InterPro" id="IPR023996">
    <property type="entry name" value="TonB-dep_OMP_SusC/RagA"/>
</dbReference>
<dbReference type="InterPro" id="IPR037066">
    <property type="entry name" value="Plug_dom_sf"/>
</dbReference>
<evidence type="ECO:0000259" key="12">
    <source>
        <dbReference type="Pfam" id="PF07715"/>
    </source>
</evidence>
<dbReference type="InterPro" id="IPR036942">
    <property type="entry name" value="Beta-barrel_TonB_sf"/>
</dbReference>
<comment type="subcellular location">
    <subcellularLocation>
        <location evidence="1 8">Cell outer membrane</location>
        <topology evidence="1 8">Multi-pass membrane protein</topology>
    </subcellularLocation>
</comment>
<dbReference type="PROSITE" id="PS00018">
    <property type="entry name" value="EF_HAND_1"/>
    <property type="match status" value="1"/>
</dbReference>
<evidence type="ECO:0000256" key="7">
    <source>
        <dbReference type="ARBA" id="ARBA00023237"/>
    </source>
</evidence>
<keyword evidence="10" id="KW-0732">Signal</keyword>
<evidence type="ECO:0000256" key="8">
    <source>
        <dbReference type="PROSITE-ProRule" id="PRU01360"/>
    </source>
</evidence>
<evidence type="ECO:0000313" key="13">
    <source>
        <dbReference type="EMBL" id="GAA4315893.1"/>
    </source>
</evidence>
<evidence type="ECO:0000256" key="2">
    <source>
        <dbReference type="ARBA" id="ARBA00022448"/>
    </source>
</evidence>
<feature type="domain" description="TonB-dependent receptor plug" evidence="12">
    <location>
        <begin position="117"/>
        <end position="238"/>
    </location>
</feature>
<dbReference type="Pfam" id="PF13715">
    <property type="entry name" value="CarbopepD_reg_2"/>
    <property type="match status" value="1"/>
</dbReference>
<dbReference type="NCBIfam" id="TIGR04057">
    <property type="entry name" value="SusC_RagA_signa"/>
    <property type="match status" value="1"/>
</dbReference>
<dbReference type="Gene3D" id="2.60.40.1120">
    <property type="entry name" value="Carboxypeptidase-like, regulatory domain"/>
    <property type="match status" value="1"/>
</dbReference>
<keyword evidence="5 9" id="KW-0798">TonB box</keyword>
<dbReference type="Gene3D" id="2.40.170.20">
    <property type="entry name" value="TonB-dependent receptor, beta-barrel domain"/>
    <property type="match status" value="1"/>
</dbReference>
<organism evidence="13 14">
    <name type="scientific">Nibribacter koreensis</name>
    <dbReference type="NCBI Taxonomy" id="1084519"/>
    <lineage>
        <taxon>Bacteria</taxon>
        <taxon>Pseudomonadati</taxon>
        <taxon>Bacteroidota</taxon>
        <taxon>Cytophagia</taxon>
        <taxon>Cytophagales</taxon>
        <taxon>Hymenobacteraceae</taxon>
        <taxon>Nibribacter</taxon>
    </lineage>
</organism>
<dbReference type="NCBIfam" id="TIGR04056">
    <property type="entry name" value="OMP_RagA_SusC"/>
    <property type="match status" value="1"/>
</dbReference>
<evidence type="ECO:0000256" key="3">
    <source>
        <dbReference type="ARBA" id="ARBA00022452"/>
    </source>
</evidence>
<dbReference type="InterPro" id="IPR008969">
    <property type="entry name" value="CarboxyPept-like_regulatory"/>
</dbReference>
<dbReference type="InterPro" id="IPR012910">
    <property type="entry name" value="Plug_dom"/>
</dbReference>
<dbReference type="EMBL" id="BAABGX010000003">
    <property type="protein sequence ID" value="GAA4315893.1"/>
    <property type="molecule type" value="Genomic_DNA"/>
</dbReference>
<dbReference type="Proteomes" id="UP001501844">
    <property type="component" value="Unassembled WGS sequence"/>
</dbReference>
<reference evidence="14" key="1">
    <citation type="journal article" date="2019" name="Int. J. Syst. Evol. Microbiol.">
        <title>The Global Catalogue of Microorganisms (GCM) 10K type strain sequencing project: providing services to taxonomists for standard genome sequencing and annotation.</title>
        <authorList>
            <consortium name="The Broad Institute Genomics Platform"/>
            <consortium name="The Broad Institute Genome Sequencing Center for Infectious Disease"/>
            <person name="Wu L."/>
            <person name="Ma J."/>
        </authorList>
    </citation>
    <scope>NUCLEOTIDE SEQUENCE [LARGE SCALE GENOMIC DNA]</scope>
    <source>
        <strain evidence="14">JCM 17917</strain>
    </source>
</reference>
<keyword evidence="6 8" id="KW-0472">Membrane</keyword>
<dbReference type="InterPro" id="IPR039426">
    <property type="entry name" value="TonB-dep_rcpt-like"/>
</dbReference>
<dbReference type="SUPFAM" id="SSF56935">
    <property type="entry name" value="Porins"/>
    <property type="match status" value="1"/>
</dbReference>
<dbReference type="InterPro" id="IPR018247">
    <property type="entry name" value="EF_Hand_1_Ca_BS"/>
</dbReference>
<sequence>MYMKRLLLIFFVFTSLLSFSAVAQDRTLSGRVTSSADGSALPGVSVVVKGTTNGTSTDADGRYTLSVSGTPVLVFSYLGYNTKEVTAGSDATLNVTLAEASRSLNEVVVIGYGTQERREVTGATTQVTAAAIENVPVAGVDQALQGRAAGVQISQNSGTPGGGVTVRVRGSSSISASNQPLYVIDGVPMTTGDYSQLDFGGQSINALSDLSPSDIESMDILKDASAAAIYGSRAANGVILITTKRGKANKTTINLNAYTGIQNMWKKPGYLNAEQYLQVMREAFINDGYLGEDDPWTAADFGDFYYGGFDFDAEGVDTDWLDQVTVKDARISNYELSASGGDAKTRYYVSGNYFDQKGVIIGSGYERYSGRLNLDHTYSDKLSFSAGVQLSLSENQRIVSDNTVIGPFANSLAASPVFPVFYEDGTYSYPNYYYTNPVAEGRENDNESKNLRAIGNISARYAILPKLNLNLKAGADVLNLSERSYTGDNFPGSVGIATQGSATKTTTLVSKRLLEATADYRWDFGTNSYVNLLAGSSVEENDIDRTFVTGQGFPSERFRYLSSATSVNDGSNSITPFALLSYFGRANFNISDRYLLGLNFRADGSSRFGENNRFGYFPSVSVGWRVLEESFMPELASLSELKLRASYGITGNQEIGDFTYLSLFGPGSYADRPGIAFSQIENPDLKWEETKQFNVGMDLGLFSNRVNVAVDYYIKTTDDLLYSRPIPTQNGLRSYSSNIGSVENKGLEFTLSTVNFTSADRGFTWNTDFNLSFNRNKVLELYEGQDIFYGFGGNSLVLREGEPIGTFYGFRTNGIFSTTQQVIDAGRYVDANQDGNIDTQAGDVNFVDTNGDGFITDDDLAILGNAQPDFVGGLTNTFTYKGFDLTAFLQFSVGNDIANPAMQYQQHLGVYDDNMRDIVEGRWKKEGDETDIPRATYLDENGNGRSNQDRFIYDGSYARLKNLMLGYTLPSTISQRAKLRSVRLFAQAQNLITFTDYPGFDPEVNFAGTSNTTIGVDFYTFPQSRTFTFGVNIGL</sequence>
<dbReference type="Pfam" id="PF07715">
    <property type="entry name" value="Plug"/>
    <property type="match status" value="1"/>
</dbReference>
<dbReference type="SUPFAM" id="SSF49464">
    <property type="entry name" value="Carboxypeptidase regulatory domain-like"/>
    <property type="match status" value="1"/>
</dbReference>
<accession>A0ABP8G2B8</accession>
<evidence type="ECO:0000259" key="11">
    <source>
        <dbReference type="Pfam" id="PF00593"/>
    </source>
</evidence>
<keyword evidence="14" id="KW-1185">Reference proteome</keyword>
<evidence type="ECO:0000256" key="5">
    <source>
        <dbReference type="ARBA" id="ARBA00023077"/>
    </source>
</evidence>
<dbReference type="Pfam" id="PF00593">
    <property type="entry name" value="TonB_dep_Rec_b-barrel"/>
    <property type="match status" value="1"/>
</dbReference>
<dbReference type="Gene3D" id="2.170.130.10">
    <property type="entry name" value="TonB-dependent receptor, plug domain"/>
    <property type="match status" value="1"/>
</dbReference>
<protein>
    <submittedName>
        <fullName evidence="13">TonB-dependent receptor</fullName>
    </submittedName>
</protein>
<evidence type="ECO:0000256" key="9">
    <source>
        <dbReference type="RuleBase" id="RU003357"/>
    </source>
</evidence>
<proteinExistence type="inferred from homology"/>